<dbReference type="CDD" id="cd05214">
    <property type="entry name" value="GAPDH_I_N"/>
    <property type="match status" value="1"/>
</dbReference>
<feature type="binding site" evidence="6">
    <location>
        <position position="342"/>
    </location>
    <ligand>
        <name>NAD(+)</name>
        <dbReference type="ChEBI" id="CHEBI:57540"/>
    </ligand>
</feature>
<dbReference type="eggNOG" id="COG0057">
    <property type="taxonomic scope" value="Bacteria"/>
</dbReference>
<keyword evidence="3 9" id="KW-0560">Oxidoreductase</keyword>
<dbReference type="SUPFAM" id="SSF51735">
    <property type="entry name" value="NAD(P)-binding Rossmann-fold domains"/>
    <property type="match status" value="1"/>
</dbReference>
<reference evidence="11" key="1">
    <citation type="submission" date="2012-02" db="EMBL/GenBank/DDBJ databases">
        <title>The complete genome of Solitalea canadensis DSM 3403.</title>
        <authorList>
            <consortium name="US DOE Joint Genome Institute (JGI-PGF)"/>
            <person name="Lucas S."/>
            <person name="Copeland A."/>
            <person name="Lapidus A."/>
            <person name="Glavina del Rio T."/>
            <person name="Dalin E."/>
            <person name="Tice H."/>
            <person name="Bruce D."/>
            <person name="Goodwin L."/>
            <person name="Pitluck S."/>
            <person name="Peters L."/>
            <person name="Ovchinnikova G."/>
            <person name="Lu M."/>
            <person name="Kyrpides N."/>
            <person name="Mavromatis K."/>
            <person name="Ivanova N."/>
            <person name="Brettin T."/>
            <person name="Detter J.C."/>
            <person name="Han C."/>
            <person name="Larimer F."/>
            <person name="Land M."/>
            <person name="Hauser L."/>
            <person name="Markowitz V."/>
            <person name="Cheng J.-F."/>
            <person name="Hugenholtz P."/>
            <person name="Woyke T."/>
            <person name="Wu D."/>
            <person name="Spring S."/>
            <person name="Schroeder M."/>
            <person name="Kopitz M."/>
            <person name="Brambilla E."/>
            <person name="Klenk H.-P."/>
            <person name="Eisen J.A."/>
        </authorList>
    </citation>
    <scope>NUCLEOTIDE SEQUENCE</scope>
    <source>
        <strain evidence="11">DSM 3403</strain>
    </source>
</reference>
<evidence type="ECO:0000313" key="12">
    <source>
        <dbReference type="Proteomes" id="UP000007590"/>
    </source>
</evidence>
<dbReference type="EC" id="1.2.1.-" evidence="9"/>
<accession>H8KRZ4</accession>
<dbReference type="InterPro" id="IPR020829">
    <property type="entry name" value="GlycerAld_3-P_DH_cat"/>
</dbReference>
<feature type="binding site" evidence="6">
    <location>
        <begin position="40"/>
        <end position="41"/>
    </location>
    <ligand>
        <name>NAD(+)</name>
        <dbReference type="ChEBI" id="CHEBI:57540"/>
    </ligand>
</feature>
<name>H8KRZ4_SOLCM</name>
<dbReference type="InterPro" id="IPR006424">
    <property type="entry name" value="Glyceraldehyde-3-P_DH_1"/>
</dbReference>
<organism evidence="11 12">
    <name type="scientific">Solitalea canadensis (strain ATCC 29591 / DSM 3403 / JCM 21819 / LMG 8368 / NBRC 15130 / NCIMB 12057 / USAM 9D)</name>
    <name type="common">Flexibacter canadensis</name>
    <dbReference type="NCBI Taxonomy" id="929556"/>
    <lineage>
        <taxon>Bacteria</taxon>
        <taxon>Pseudomonadati</taxon>
        <taxon>Bacteroidota</taxon>
        <taxon>Sphingobacteriia</taxon>
        <taxon>Sphingobacteriales</taxon>
        <taxon>Sphingobacteriaceae</taxon>
        <taxon>Solitalea</taxon>
    </lineage>
</organism>
<feature type="binding site" evidence="5">
    <location>
        <begin position="238"/>
        <end position="239"/>
    </location>
    <ligand>
        <name>D-glyceraldehyde 3-phosphate</name>
        <dbReference type="ChEBI" id="CHEBI:59776"/>
    </ligand>
</feature>
<keyword evidence="12" id="KW-1185">Reference proteome</keyword>
<evidence type="ECO:0000259" key="10">
    <source>
        <dbReference type="SMART" id="SM00846"/>
    </source>
</evidence>
<gene>
    <name evidence="11" type="ordered locus">Solca_2750</name>
</gene>
<keyword evidence="6" id="KW-0520">NAD</keyword>
<sequence length="361" mass="39598">MDRHYQYNQPNSDSYLGVGLNPCNPTCMKKIRVAINGFGRIGRVFLRRALLKNEIEVVAINDLADASTMAHLFKYDSIHRRFNGEVNADEKHLIINGNPINIYRECDPSQLPWKELEIDIVIESTGRFTSKINAEKHLLAGAKRVIISAPSPDKEIPTVVLGINDHILSTDEQIVSNASCTTNNLAPMIKVLDDLWGVESGYITTVHSYTGDQSLHDAPHKDLRRARAAAQSIIPTTTGAAKAITSIFPHLEGKLGGAGVRVPVPNGSLTDFTCVLKVIPTVEEINDAFLAASKGNLNGVLEYTTDPIVSVDILDNSFSCVFDAQLTSVVGTMVKVVGWYDNEFGYSSRLAELVVKWADLH</sequence>
<feature type="site" description="Activates thiol group during catalysis" evidence="7">
    <location>
        <position position="207"/>
    </location>
</feature>
<dbReference type="FunFam" id="3.30.360.10:FF:000002">
    <property type="entry name" value="Glyceraldehyde-3-phosphate dehydrogenase"/>
    <property type="match status" value="1"/>
</dbReference>
<evidence type="ECO:0000313" key="11">
    <source>
        <dbReference type="EMBL" id="AFD07782.1"/>
    </source>
</evidence>
<dbReference type="STRING" id="929556.Solca_2750"/>
<comment type="subunit">
    <text evidence="2">Homotetramer.</text>
</comment>
<dbReference type="NCBIfam" id="TIGR01534">
    <property type="entry name" value="GAPDH-I"/>
    <property type="match status" value="1"/>
</dbReference>
<dbReference type="EMBL" id="CP003349">
    <property type="protein sequence ID" value="AFD07782.1"/>
    <property type="molecule type" value="Genomic_DNA"/>
</dbReference>
<proteinExistence type="inferred from homology"/>
<feature type="binding site" evidence="5">
    <location>
        <position position="261"/>
    </location>
    <ligand>
        <name>D-glyceraldehyde 3-phosphate</name>
        <dbReference type="ChEBI" id="CHEBI:59776"/>
    </ligand>
</feature>
<feature type="binding site" evidence="6">
    <location>
        <position position="62"/>
    </location>
    <ligand>
        <name>NAD(+)</name>
        <dbReference type="ChEBI" id="CHEBI:57540"/>
    </ligand>
</feature>
<evidence type="ECO:0000256" key="7">
    <source>
        <dbReference type="PIRSR" id="PIRSR000149-4"/>
    </source>
</evidence>
<dbReference type="KEGG" id="scn:Solca_2750"/>
<evidence type="ECO:0000256" key="2">
    <source>
        <dbReference type="ARBA" id="ARBA00011881"/>
    </source>
</evidence>
<dbReference type="SUPFAM" id="SSF55347">
    <property type="entry name" value="Glyceraldehyde-3-phosphate dehydrogenase-like, C-terminal domain"/>
    <property type="match status" value="1"/>
</dbReference>
<dbReference type="CDD" id="cd18126">
    <property type="entry name" value="GAPDH_I_C"/>
    <property type="match status" value="1"/>
</dbReference>
<evidence type="ECO:0000256" key="5">
    <source>
        <dbReference type="PIRSR" id="PIRSR000149-2"/>
    </source>
</evidence>
<dbReference type="InterPro" id="IPR020830">
    <property type="entry name" value="GlycerAld_3-P_DH_AS"/>
</dbReference>
<dbReference type="AlphaFoldDB" id="H8KRZ4"/>
<dbReference type="Pfam" id="PF00044">
    <property type="entry name" value="Gp_dh_N"/>
    <property type="match status" value="1"/>
</dbReference>
<protein>
    <recommendedName>
        <fullName evidence="9">Glyceraldehyde-3-phosphate dehydrogenase</fullName>
        <ecNumber evidence="9">1.2.1.-</ecNumber>
    </recommendedName>
</protein>
<dbReference type="PANTHER" id="PTHR43148">
    <property type="entry name" value="GLYCERALDEHYDE-3-PHOSPHATE DEHYDROGENASE 2"/>
    <property type="match status" value="1"/>
</dbReference>
<evidence type="ECO:0000256" key="3">
    <source>
        <dbReference type="ARBA" id="ARBA00023002"/>
    </source>
</evidence>
<dbReference type="GO" id="GO:0050661">
    <property type="term" value="F:NADP binding"/>
    <property type="evidence" value="ECO:0007669"/>
    <property type="project" value="InterPro"/>
</dbReference>
<evidence type="ECO:0000256" key="1">
    <source>
        <dbReference type="ARBA" id="ARBA00007406"/>
    </source>
</evidence>
<dbReference type="HOGENOM" id="CLU_030140_0_2_10"/>
<dbReference type="Pfam" id="PF02800">
    <property type="entry name" value="Gp_dh_C"/>
    <property type="match status" value="1"/>
</dbReference>
<dbReference type="InterPro" id="IPR020831">
    <property type="entry name" value="GlycerAld/Erythrose_P_DH"/>
</dbReference>
<evidence type="ECO:0000256" key="4">
    <source>
        <dbReference type="PIRSR" id="PIRSR000149-1"/>
    </source>
</evidence>
<dbReference type="Gene3D" id="3.30.360.10">
    <property type="entry name" value="Dihydrodipicolinate Reductase, domain 2"/>
    <property type="match status" value="1"/>
</dbReference>
<dbReference type="PROSITE" id="PS00071">
    <property type="entry name" value="GAPDH"/>
    <property type="match status" value="1"/>
</dbReference>
<feature type="active site" description="Nucleophile" evidence="4">
    <location>
        <position position="180"/>
    </location>
</feature>
<dbReference type="SMART" id="SM00846">
    <property type="entry name" value="Gp_dh_N"/>
    <property type="match status" value="1"/>
</dbReference>
<dbReference type="GO" id="GO:0006006">
    <property type="term" value="P:glucose metabolic process"/>
    <property type="evidence" value="ECO:0007669"/>
    <property type="project" value="InterPro"/>
</dbReference>
<evidence type="ECO:0000256" key="8">
    <source>
        <dbReference type="RuleBase" id="RU000397"/>
    </source>
</evidence>
<dbReference type="PRINTS" id="PR00078">
    <property type="entry name" value="G3PDHDRGNASE"/>
</dbReference>
<evidence type="ECO:0000256" key="6">
    <source>
        <dbReference type="PIRSR" id="PIRSR000149-3"/>
    </source>
</evidence>
<dbReference type="GO" id="GO:0016620">
    <property type="term" value="F:oxidoreductase activity, acting on the aldehyde or oxo group of donors, NAD or NADP as acceptor"/>
    <property type="evidence" value="ECO:0007669"/>
    <property type="project" value="InterPro"/>
</dbReference>
<comment type="similarity">
    <text evidence="1 8">Belongs to the glyceraldehyde-3-phosphate dehydrogenase family.</text>
</comment>
<feature type="binding site" evidence="5">
    <location>
        <position position="210"/>
    </location>
    <ligand>
        <name>D-glyceraldehyde 3-phosphate</name>
        <dbReference type="ChEBI" id="CHEBI:59776"/>
    </ligand>
</feature>
<dbReference type="GO" id="GO:0051287">
    <property type="term" value="F:NAD binding"/>
    <property type="evidence" value="ECO:0007669"/>
    <property type="project" value="InterPro"/>
</dbReference>
<dbReference type="InterPro" id="IPR036291">
    <property type="entry name" value="NAD(P)-bd_dom_sf"/>
</dbReference>
<evidence type="ECO:0000256" key="9">
    <source>
        <dbReference type="RuleBase" id="RU361160"/>
    </source>
</evidence>
<dbReference type="Gene3D" id="3.40.50.720">
    <property type="entry name" value="NAD(P)-binding Rossmann-like Domain"/>
    <property type="match status" value="1"/>
</dbReference>
<dbReference type="PIRSF" id="PIRSF000149">
    <property type="entry name" value="GAP_DH"/>
    <property type="match status" value="1"/>
</dbReference>
<dbReference type="Proteomes" id="UP000007590">
    <property type="component" value="Chromosome"/>
</dbReference>
<feature type="binding site" evidence="5">
    <location>
        <begin position="179"/>
        <end position="181"/>
    </location>
    <ligand>
        <name>D-glyceraldehyde 3-phosphate</name>
        <dbReference type="ChEBI" id="CHEBI:59776"/>
    </ligand>
</feature>
<dbReference type="FunFam" id="3.40.50.720:FF:000001">
    <property type="entry name" value="Glyceraldehyde-3-phosphate dehydrogenase"/>
    <property type="match status" value="1"/>
</dbReference>
<feature type="domain" description="Glyceraldehyde 3-phosphate dehydrogenase NAD(P) binding" evidence="10">
    <location>
        <begin position="31"/>
        <end position="180"/>
    </location>
</feature>
<feature type="binding site" evidence="6">
    <location>
        <position position="148"/>
    </location>
    <ligand>
        <name>NAD(+)</name>
        <dbReference type="ChEBI" id="CHEBI:57540"/>
    </ligand>
</feature>
<keyword evidence="6" id="KW-0547">Nucleotide-binding</keyword>
<dbReference type="InterPro" id="IPR020828">
    <property type="entry name" value="GlycerAld_3-P_DH_NAD(P)-bd"/>
</dbReference>